<proteinExistence type="predicted"/>
<dbReference type="InParanoid" id="A0A0Q9WJL0"/>
<dbReference type="PROSITE" id="PS51186">
    <property type="entry name" value="GNAT"/>
    <property type="match status" value="1"/>
</dbReference>
<dbReference type="Gene3D" id="3.40.630.30">
    <property type="match status" value="2"/>
</dbReference>
<keyword evidence="3" id="KW-1185">Reference proteome</keyword>
<dbReference type="InterPro" id="IPR013653">
    <property type="entry name" value="GCN5-like_dom"/>
</dbReference>
<accession>A0A0Q9WJL0</accession>
<dbReference type="SMR" id="A0A0Q9WJL0"/>
<dbReference type="PANTHER" id="PTHR20958:SF10">
    <property type="entry name" value="GH05617P-RELATED"/>
    <property type="match status" value="1"/>
</dbReference>
<dbReference type="InterPro" id="IPR053225">
    <property type="entry name" value="Acyl-CoA_N-acyltransferase"/>
</dbReference>
<dbReference type="AlphaFoldDB" id="A0A0Q9WJL0"/>
<evidence type="ECO:0000313" key="2">
    <source>
        <dbReference type="EMBL" id="KRF81380.1"/>
    </source>
</evidence>
<dbReference type="GO" id="GO:0016747">
    <property type="term" value="F:acyltransferase activity, transferring groups other than amino-acyl groups"/>
    <property type="evidence" value="ECO:0007669"/>
    <property type="project" value="InterPro"/>
</dbReference>
<dbReference type="InterPro" id="IPR016181">
    <property type="entry name" value="Acyl_CoA_acyltransferase"/>
</dbReference>
<evidence type="ECO:0000259" key="1">
    <source>
        <dbReference type="PROSITE" id="PS51186"/>
    </source>
</evidence>
<dbReference type="STRING" id="7244.A0A0Q9WJL0"/>
<gene>
    <name evidence="2" type="primary">Dvir\GJ26754</name>
    <name evidence="2" type="ORF">Dvir_GJ26754</name>
</gene>
<dbReference type="SUPFAM" id="SSF55729">
    <property type="entry name" value="Acyl-CoA N-acyltransferases (Nat)"/>
    <property type="match status" value="1"/>
</dbReference>
<dbReference type="Pfam" id="PF08445">
    <property type="entry name" value="FR47"/>
    <property type="match status" value="1"/>
</dbReference>
<organism evidence="2 3">
    <name type="scientific">Drosophila virilis</name>
    <name type="common">Fruit fly</name>
    <dbReference type="NCBI Taxonomy" id="7244"/>
    <lineage>
        <taxon>Eukaryota</taxon>
        <taxon>Metazoa</taxon>
        <taxon>Ecdysozoa</taxon>
        <taxon>Arthropoda</taxon>
        <taxon>Hexapoda</taxon>
        <taxon>Insecta</taxon>
        <taxon>Pterygota</taxon>
        <taxon>Neoptera</taxon>
        <taxon>Endopterygota</taxon>
        <taxon>Diptera</taxon>
        <taxon>Brachycera</taxon>
        <taxon>Muscomorpha</taxon>
        <taxon>Ephydroidea</taxon>
        <taxon>Drosophilidae</taxon>
        <taxon>Drosophila</taxon>
    </lineage>
</organism>
<name>A0A0Q9WJL0_DROVI</name>
<evidence type="ECO:0000313" key="3">
    <source>
        <dbReference type="Proteomes" id="UP000008792"/>
    </source>
</evidence>
<dbReference type="EMBL" id="CH940649">
    <property type="protein sequence ID" value="KRF81380.1"/>
    <property type="molecule type" value="Genomic_DNA"/>
</dbReference>
<dbReference type="Proteomes" id="UP000008792">
    <property type="component" value="Unassembled WGS sequence"/>
</dbReference>
<dbReference type="PANTHER" id="PTHR20958">
    <property type="entry name" value="GLYCINE N-ACYLTRANSFERASE-LIKE PROTEIN"/>
    <property type="match status" value="1"/>
</dbReference>
<dbReference type="InterPro" id="IPR000182">
    <property type="entry name" value="GNAT_dom"/>
</dbReference>
<reference evidence="2 3" key="1">
    <citation type="journal article" date="2007" name="Nature">
        <title>Evolution of genes and genomes on the Drosophila phylogeny.</title>
        <authorList>
            <consortium name="Drosophila 12 Genomes Consortium"/>
            <person name="Clark A.G."/>
            <person name="Eisen M.B."/>
            <person name="Smith D.R."/>
            <person name="Bergman C.M."/>
            <person name="Oliver B."/>
            <person name="Markow T.A."/>
            <person name="Kaufman T.C."/>
            <person name="Kellis M."/>
            <person name="Gelbart W."/>
            <person name="Iyer V.N."/>
            <person name="Pollard D.A."/>
            <person name="Sackton T.B."/>
            <person name="Larracuente A.M."/>
            <person name="Singh N.D."/>
            <person name="Abad J.P."/>
            <person name="Abt D.N."/>
            <person name="Adryan B."/>
            <person name="Aguade M."/>
            <person name="Akashi H."/>
            <person name="Anderson W.W."/>
            <person name="Aquadro C.F."/>
            <person name="Ardell D.H."/>
            <person name="Arguello R."/>
            <person name="Artieri C.G."/>
            <person name="Barbash D.A."/>
            <person name="Barker D."/>
            <person name="Barsanti P."/>
            <person name="Batterham P."/>
            <person name="Batzoglou S."/>
            <person name="Begun D."/>
            <person name="Bhutkar A."/>
            <person name="Blanco E."/>
            <person name="Bosak S.A."/>
            <person name="Bradley R.K."/>
            <person name="Brand A.D."/>
            <person name="Brent M.R."/>
            <person name="Brooks A.N."/>
            <person name="Brown R.H."/>
            <person name="Butlin R.K."/>
            <person name="Caggese C."/>
            <person name="Calvi B.R."/>
            <person name="Bernardo de Carvalho A."/>
            <person name="Caspi A."/>
            <person name="Castrezana S."/>
            <person name="Celniker S.E."/>
            <person name="Chang J.L."/>
            <person name="Chapple C."/>
            <person name="Chatterji S."/>
            <person name="Chinwalla A."/>
            <person name="Civetta A."/>
            <person name="Clifton S.W."/>
            <person name="Comeron J.M."/>
            <person name="Costello J.C."/>
            <person name="Coyne J.A."/>
            <person name="Daub J."/>
            <person name="David R.G."/>
            <person name="Delcher A.L."/>
            <person name="Delehaunty K."/>
            <person name="Do C.B."/>
            <person name="Ebling H."/>
            <person name="Edwards K."/>
            <person name="Eickbush T."/>
            <person name="Evans J.D."/>
            <person name="Filipski A."/>
            <person name="Findeiss S."/>
            <person name="Freyhult E."/>
            <person name="Fulton L."/>
            <person name="Fulton R."/>
            <person name="Garcia A.C."/>
            <person name="Gardiner A."/>
            <person name="Garfield D.A."/>
            <person name="Garvin B.E."/>
            <person name="Gibson G."/>
            <person name="Gilbert D."/>
            <person name="Gnerre S."/>
            <person name="Godfrey J."/>
            <person name="Good R."/>
            <person name="Gotea V."/>
            <person name="Gravely B."/>
            <person name="Greenberg A.J."/>
            <person name="Griffiths-Jones S."/>
            <person name="Gross S."/>
            <person name="Guigo R."/>
            <person name="Gustafson E.A."/>
            <person name="Haerty W."/>
            <person name="Hahn M.W."/>
            <person name="Halligan D.L."/>
            <person name="Halpern A.L."/>
            <person name="Halter G.M."/>
            <person name="Han M.V."/>
            <person name="Heger A."/>
            <person name="Hillier L."/>
            <person name="Hinrichs A.S."/>
            <person name="Holmes I."/>
            <person name="Hoskins R.A."/>
            <person name="Hubisz M.J."/>
            <person name="Hultmark D."/>
            <person name="Huntley M.A."/>
            <person name="Jaffe D.B."/>
            <person name="Jagadeeshan S."/>
            <person name="Jeck W.R."/>
            <person name="Johnson J."/>
            <person name="Jones C.D."/>
            <person name="Jordan W.C."/>
            <person name="Karpen G.H."/>
            <person name="Kataoka E."/>
            <person name="Keightley P.D."/>
            <person name="Kheradpour P."/>
            <person name="Kirkness E.F."/>
            <person name="Koerich L.B."/>
            <person name="Kristiansen K."/>
            <person name="Kudrna D."/>
            <person name="Kulathinal R.J."/>
            <person name="Kumar S."/>
            <person name="Kwok R."/>
            <person name="Lander E."/>
            <person name="Langley C.H."/>
            <person name="Lapoint R."/>
            <person name="Lazzaro B.P."/>
            <person name="Lee S.J."/>
            <person name="Levesque L."/>
            <person name="Li R."/>
            <person name="Lin C.F."/>
            <person name="Lin M.F."/>
            <person name="Lindblad-Toh K."/>
            <person name="Llopart A."/>
            <person name="Long M."/>
            <person name="Low L."/>
            <person name="Lozovsky E."/>
            <person name="Lu J."/>
            <person name="Luo M."/>
            <person name="Machado C.A."/>
            <person name="Makalowski W."/>
            <person name="Marzo M."/>
            <person name="Matsuda M."/>
            <person name="Matzkin L."/>
            <person name="McAllister B."/>
            <person name="McBride C.S."/>
            <person name="McKernan B."/>
            <person name="McKernan K."/>
            <person name="Mendez-Lago M."/>
            <person name="Minx P."/>
            <person name="Mollenhauer M.U."/>
            <person name="Montooth K."/>
            <person name="Mount S.M."/>
            <person name="Mu X."/>
            <person name="Myers E."/>
            <person name="Negre B."/>
            <person name="Newfeld S."/>
            <person name="Nielsen R."/>
            <person name="Noor M.A."/>
            <person name="O'Grady P."/>
            <person name="Pachter L."/>
            <person name="Papaceit M."/>
            <person name="Parisi M.J."/>
            <person name="Parisi M."/>
            <person name="Parts L."/>
            <person name="Pedersen J.S."/>
            <person name="Pesole G."/>
            <person name="Phillippy A.M."/>
            <person name="Ponting C.P."/>
            <person name="Pop M."/>
            <person name="Porcelli D."/>
            <person name="Powell J.R."/>
            <person name="Prohaska S."/>
            <person name="Pruitt K."/>
            <person name="Puig M."/>
            <person name="Quesneville H."/>
            <person name="Ram K.R."/>
            <person name="Rand D."/>
            <person name="Rasmussen M.D."/>
            <person name="Reed L.K."/>
            <person name="Reenan R."/>
            <person name="Reily A."/>
            <person name="Remington K.A."/>
            <person name="Rieger T.T."/>
            <person name="Ritchie M.G."/>
            <person name="Robin C."/>
            <person name="Rogers Y.H."/>
            <person name="Rohde C."/>
            <person name="Rozas J."/>
            <person name="Rubenfield M.J."/>
            <person name="Ruiz A."/>
            <person name="Russo S."/>
            <person name="Salzberg S.L."/>
            <person name="Sanchez-Gracia A."/>
            <person name="Saranga D.J."/>
            <person name="Sato H."/>
            <person name="Schaeffer S.W."/>
            <person name="Schatz M.C."/>
            <person name="Schlenke T."/>
            <person name="Schwartz R."/>
            <person name="Segarra C."/>
            <person name="Singh R.S."/>
            <person name="Sirot L."/>
            <person name="Sirota M."/>
            <person name="Sisneros N.B."/>
            <person name="Smith C.D."/>
            <person name="Smith T.F."/>
            <person name="Spieth J."/>
            <person name="Stage D.E."/>
            <person name="Stark A."/>
            <person name="Stephan W."/>
            <person name="Strausberg R.L."/>
            <person name="Strempel S."/>
            <person name="Sturgill D."/>
            <person name="Sutton G."/>
            <person name="Sutton G.G."/>
            <person name="Tao W."/>
            <person name="Teichmann S."/>
            <person name="Tobari Y.N."/>
            <person name="Tomimura Y."/>
            <person name="Tsolas J.M."/>
            <person name="Valente V.L."/>
            <person name="Venter E."/>
            <person name="Venter J.C."/>
            <person name="Vicario S."/>
            <person name="Vieira F.G."/>
            <person name="Vilella A.J."/>
            <person name="Villasante A."/>
            <person name="Walenz B."/>
            <person name="Wang J."/>
            <person name="Wasserman M."/>
            <person name="Watts T."/>
            <person name="Wilson D."/>
            <person name="Wilson R.K."/>
            <person name="Wing R.A."/>
            <person name="Wolfner M.F."/>
            <person name="Wong A."/>
            <person name="Wong G.K."/>
            <person name="Wu C.I."/>
            <person name="Wu G."/>
            <person name="Yamamoto D."/>
            <person name="Yang H.P."/>
            <person name="Yang S.P."/>
            <person name="Yorke J.A."/>
            <person name="Yoshida K."/>
            <person name="Zdobnov E."/>
            <person name="Zhang P."/>
            <person name="Zhang Y."/>
            <person name="Zimin A.V."/>
            <person name="Baldwin J."/>
            <person name="Abdouelleil A."/>
            <person name="Abdulkadir J."/>
            <person name="Abebe A."/>
            <person name="Abera B."/>
            <person name="Abreu J."/>
            <person name="Acer S.C."/>
            <person name="Aftuck L."/>
            <person name="Alexander A."/>
            <person name="An P."/>
            <person name="Anderson E."/>
            <person name="Anderson S."/>
            <person name="Arachi H."/>
            <person name="Azer M."/>
            <person name="Bachantsang P."/>
            <person name="Barry A."/>
            <person name="Bayul T."/>
            <person name="Berlin A."/>
            <person name="Bessette D."/>
            <person name="Bloom T."/>
            <person name="Blye J."/>
            <person name="Boguslavskiy L."/>
            <person name="Bonnet C."/>
            <person name="Boukhgalter B."/>
            <person name="Bourzgui I."/>
            <person name="Brown A."/>
            <person name="Cahill P."/>
            <person name="Channer S."/>
            <person name="Cheshatsang Y."/>
            <person name="Chuda L."/>
            <person name="Citroen M."/>
            <person name="Collymore A."/>
            <person name="Cooke P."/>
            <person name="Costello M."/>
            <person name="D'Aco K."/>
            <person name="Daza R."/>
            <person name="De Haan G."/>
            <person name="DeGray S."/>
            <person name="DeMaso C."/>
            <person name="Dhargay N."/>
            <person name="Dooley K."/>
            <person name="Dooley E."/>
            <person name="Doricent M."/>
            <person name="Dorje P."/>
            <person name="Dorjee K."/>
            <person name="Dupes A."/>
            <person name="Elong R."/>
            <person name="Falk J."/>
            <person name="Farina A."/>
            <person name="Faro S."/>
            <person name="Ferguson D."/>
            <person name="Fisher S."/>
            <person name="Foley C.D."/>
            <person name="Franke A."/>
            <person name="Friedrich D."/>
            <person name="Gadbois L."/>
            <person name="Gearin G."/>
            <person name="Gearin C.R."/>
            <person name="Giannoukos G."/>
            <person name="Goode T."/>
            <person name="Graham J."/>
            <person name="Grandbois E."/>
            <person name="Grewal S."/>
            <person name="Gyaltsen K."/>
            <person name="Hafez N."/>
            <person name="Hagos B."/>
            <person name="Hall J."/>
            <person name="Henson C."/>
            <person name="Hollinger A."/>
            <person name="Honan T."/>
            <person name="Huard M.D."/>
            <person name="Hughes L."/>
            <person name="Hurhula B."/>
            <person name="Husby M.E."/>
            <person name="Kamat A."/>
            <person name="Kanga B."/>
            <person name="Kashin S."/>
            <person name="Khazanovich D."/>
            <person name="Kisner P."/>
            <person name="Lance K."/>
            <person name="Lara M."/>
            <person name="Lee W."/>
            <person name="Lennon N."/>
            <person name="Letendre F."/>
            <person name="LeVine R."/>
            <person name="Lipovsky A."/>
            <person name="Liu X."/>
            <person name="Liu J."/>
            <person name="Liu S."/>
            <person name="Lokyitsang T."/>
            <person name="Lokyitsang Y."/>
            <person name="Lubonja R."/>
            <person name="Lui A."/>
            <person name="MacDonald P."/>
            <person name="Magnisalis V."/>
            <person name="Maru K."/>
            <person name="Matthews C."/>
            <person name="McCusker W."/>
            <person name="McDonough S."/>
            <person name="Mehta T."/>
            <person name="Meldrim J."/>
            <person name="Meneus L."/>
            <person name="Mihai O."/>
            <person name="Mihalev A."/>
            <person name="Mihova T."/>
            <person name="Mittelman R."/>
            <person name="Mlenga V."/>
            <person name="Montmayeur A."/>
            <person name="Mulrain L."/>
            <person name="Navidi A."/>
            <person name="Naylor J."/>
            <person name="Negash T."/>
            <person name="Nguyen T."/>
            <person name="Nguyen N."/>
            <person name="Nicol R."/>
            <person name="Norbu C."/>
            <person name="Norbu N."/>
            <person name="Novod N."/>
            <person name="O'Neill B."/>
            <person name="Osman S."/>
            <person name="Markiewicz E."/>
            <person name="Oyono O.L."/>
            <person name="Patti C."/>
            <person name="Phunkhang P."/>
            <person name="Pierre F."/>
            <person name="Priest M."/>
            <person name="Raghuraman S."/>
            <person name="Rege F."/>
            <person name="Reyes R."/>
            <person name="Rise C."/>
            <person name="Rogov P."/>
            <person name="Ross K."/>
            <person name="Ryan E."/>
            <person name="Settipalli S."/>
            <person name="Shea T."/>
            <person name="Sherpa N."/>
            <person name="Shi L."/>
            <person name="Shih D."/>
            <person name="Sparrow T."/>
            <person name="Spaulding J."/>
            <person name="Stalker J."/>
            <person name="Stange-Thomann N."/>
            <person name="Stavropoulos S."/>
            <person name="Stone C."/>
            <person name="Strader C."/>
            <person name="Tesfaye S."/>
            <person name="Thomson T."/>
            <person name="Thoulutsang Y."/>
            <person name="Thoulutsang D."/>
            <person name="Topham K."/>
            <person name="Topping I."/>
            <person name="Tsamla T."/>
            <person name="Vassiliev H."/>
            <person name="Vo A."/>
            <person name="Wangchuk T."/>
            <person name="Wangdi T."/>
            <person name="Weiand M."/>
            <person name="Wilkinson J."/>
            <person name="Wilson A."/>
            <person name="Yadav S."/>
            <person name="Young G."/>
            <person name="Yu Q."/>
            <person name="Zembek L."/>
            <person name="Zhong D."/>
            <person name="Zimmer A."/>
            <person name="Zwirko Z."/>
            <person name="Jaffe D.B."/>
            <person name="Alvarez P."/>
            <person name="Brockman W."/>
            <person name="Butler J."/>
            <person name="Chin C."/>
            <person name="Gnerre S."/>
            <person name="Grabherr M."/>
            <person name="Kleber M."/>
            <person name="Mauceli E."/>
            <person name="MacCallum I."/>
        </authorList>
    </citation>
    <scope>NUCLEOTIDE SEQUENCE [LARGE SCALE GENOMIC DNA]</scope>
    <source>
        <strain evidence="3">Tucson 15010-1051.87</strain>
    </source>
</reference>
<sequence length="282" mass="31540">MSEQLDINCDSLIEIAPSEWCILLNLYANKKTESSGYPLISNYIKWQGKEPDLDIQCLSLNGDWQTDGTFLMIVGNGSQRKMVFFNTLSESLERLTKALLCLPSGAVEYLLHDYSQRLVPAVDAYIRKCANRQLQTTQTAWYKASKELVATFSTEPPAGIQLRSLNTADAAIVNGNWPYGSKDSVQFVKRLIEYNVSIGAYDAYGKLLAWCLRLPIGALGLLQVMDSHRRLGLGSLMVRVLSSKISELGDEVLAPVVTENTPSRRLFEKLGFQKIDNVYWTG</sequence>
<feature type="domain" description="N-acetyltransferase" evidence="1">
    <location>
        <begin position="160"/>
        <end position="282"/>
    </location>
</feature>
<dbReference type="OrthoDB" id="7305308at2759"/>
<protein>
    <submittedName>
        <fullName evidence="2">Uncharacterized protein, isoform C</fullName>
    </submittedName>
</protein>